<dbReference type="GeneID" id="66058726"/>
<proteinExistence type="predicted"/>
<dbReference type="Proteomes" id="UP000006672">
    <property type="component" value="Unassembled WGS sequence"/>
</dbReference>
<dbReference type="GO" id="GO:0005506">
    <property type="term" value="F:iron ion binding"/>
    <property type="evidence" value="ECO:0007669"/>
    <property type="project" value="InterPro"/>
</dbReference>
<dbReference type="WBParaSite" id="Bm17339.1">
    <property type="protein sequence ID" value="Bm17339.1"/>
    <property type="gene ID" value="WBGene00268482"/>
</dbReference>
<dbReference type="STRING" id="6279.A0A5S6PD51"/>
<dbReference type="PANTHER" id="PTHR10093">
    <property type="entry name" value="IRON-SULFUR CLUSTER ASSEMBLY ENZYME NIFU HOMOLOG"/>
    <property type="match status" value="1"/>
</dbReference>
<dbReference type="RefSeq" id="XP_001894790.2">
    <property type="nucleotide sequence ID" value="XM_001894755.2"/>
</dbReference>
<dbReference type="EMBL" id="CAAKNF010000192">
    <property type="protein sequence ID" value="VIO90421.1"/>
    <property type="molecule type" value="Genomic_DNA"/>
</dbReference>
<name>A0A4E9F0U6_BRUMA</name>
<protein>
    <submittedName>
        <fullName evidence="4">NIF system FeS cluster assembly NifU N-terminal domain-containing protein</fullName>
    </submittedName>
</protein>
<evidence type="ECO:0000313" key="2">
    <source>
        <dbReference type="EMBL" id="VIO90421.1"/>
    </source>
</evidence>
<organism evidence="2">
    <name type="scientific">Brugia malayi</name>
    <name type="common">Filarial nematode worm</name>
    <dbReference type="NCBI Taxonomy" id="6279"/>
    <lineage>
        <taxon>Eukaryota</taxon>
        <taxon>Metazoa</taxon>
        <taxon>Ecdysozoa</taxon>
        <taxon>Nematoda</taxon>
        <taxon>Chromadorea</taxon>
        <taxon>Rhabditida</taxon>
        <taxon>Spirurina</taxon>
        <taxon>Spiruromorpha</taxon>
        <taxon>Filarioidea</taxon>
        <taxon>Onchocercidae</taxon>
        <taxon>Brugia</taxon>
    </lineage>
</organism>
<feature type="domain" description="NIF system FeS cluster assembly NifU N-terminal" evidence="1">
    <location>
        <begin position="4"/>
        <end position="53"/>
    </location>
</feature>
<sequence>MSYNEIFDHYENPKNVGSLDKNDPSVGTGLIGVPSCGNVIELQIKVNDKDVIEGMVMFGLVTSQ</sequence>
<dbReference type="InterPro" id="IPR002871">
    <property type="entry name" value="NIF_FeS_clus_asmbl_NifU_N"/>
</dbReference>
<keyword evidence="3" id="KW-1185">Reference proteome</keyword>
<accession>A0A4E9F0U6</accession>
<dbReference type="AlphaFoldDB" id="A0A4E9F0U6"/>
<accession>A0A5S6PD51</accession>
<dbReference type="SUPFAM" id="SSF82649">
    <property type="entry name" value="SufE/NifU"/>
    <property type="match status" value="1"/>
</dbReference>
<reference evidence="2" key="2">
    <citation type="submission" date="2019-04" db="EMBL/GenBank/DDBJ databases">
        <authorList>
            <person name="Howe K."/>
            <person name="Paulini M."/>
            <person name="Williams G."/>
        </authorList>
    </citation>
    <scope>NUCLEOTIDE SEQUENCE [LARGE SCALE GENOMIC DNA]</scope>
    <source>
        <strain evidence="2">FR3</strain>
    </source>
</reference>
<dbReference type="CTD" id="66058726"/>
<evidence type="ECO:0000259" key="1">
    <source>
        <dbReference type="Pfam" id="PF01592"/>
    </source>
</evidence>
<evidence type="ECO:0000313" key="3">
    <source>
        <dbReference type="Proteomes" id="UP000006672"/>
    </source>
</evidence>
<gene>
    <name evidence="2 4" type="primary">Bm17339</name>
    <name evidence="2" type="ORF">BM_BM17339</name>
</gene>
<dbReference type="Pfam" id="PF01592">
    <property type="entry name" value="NifU_N"/>
    <property type="match status" value="1"/>
</dbReference>
<dbReference type="GO" id="GO:0051536">
    <property type="term" value="F:iron-sulfur cluster binding"/>
    <property type="evidence" value="ECO:0007669"/>
    <property type="project" value="InterPro"/>
</dbReference>
<reference evidence="4" key="3">
    <citation type="submission" date="2019-12" db="UniProtKB">
        <authorList>
            <consortium name="WormBaseParasite"/>
        </authorList>
    </citation>
    <scope>IDENTIFICATION</scope>
</reference>
<dbReference type="Gene3D" id="3.90.1010.10">
    <property type="match status" value="1"/>
</dbReference>
<dbReference type="GO" id="GO:0016226">
    <property type="term" value="P:iron-sulfur cluster assembly"/>
    <property type="evidence" value="ECO:0007669"/>
    <property type="project" value="InterPro"/>
</dbReference>
<dbReference type="KEGG" id="bmy:BM_BM17339"/>
<dbReference type="OrthoDB" id="1925777at2759"/>
<reference evidence="3" key="1">
    <citation type="journal article" date="2007" name="Science">
        <title>Draft genome of the filarial nematode parasite Brugia malayi.</title>
        <authorList>
            <person name="Ghedin E."/>
            <person name="Wang S."/>
            <person name="Spiro D."/>
            <person name="Caler E."/>
            <person name="Zhao Q."/>
            <person name="Crabtree J."/>
            <person name="Allen J.E."/>
            <person name="Delcher A.L."/>
            <person name="Guiliano D.B."/>
            <person name="Miranda-Saavedra D."/>
            <person name="Angiuoli S.V."/>
            <person name="Creasy T."/>
            <person name="Amedeo P."/>
            <person name="Haas B."/>
            <person name="El-Sayed N.M."/>
            <person name="Wortman J.R."/>
            <person name="Feldblyum T."/>
            <person name="Tallon L."/>
            <person name="Schatz M."/>
            <person name="Shumway M."/>
            <person name="Koo H."/>
            <person name="Salzberg S.L."/>
            <person name="Schobel S."/>
            <person name="Pertea M."/>
            <person name="Pop M."/>
            <person name="White O."/>
            <person name="Barton G.J."/>
            <person name="Carlow C.K."/>
            <person name="Crawford M.J."/>
            <person name="Daub J."/>
            <person name="Dimmic M.W."/>
            <person name="Estes C.F."/>
            <person name="Foster J.M."/>
            <person name="Ganatra M."/>
            <person name="Gregory W.F."/>
            <person name="Johnson N.M."/>
            <person name="Jin J."/>
            <person name="Komuniecki R."/>
            <person name="Korf I."/>
            <person name="Kumar S."/>
            <person name="Laney S."/>
            <person name="Li B.W."/>
            <person name="Li W."/>
            <person name="Lindblom T.H."/>
            <person name="Lustigman S."/>
            <person name="Ma D."/>
            <person name="Maina C.V."/>
            <person name="Martin D.M."/>
            <person name="McCarter J.P."/>
            <person name="McReynolds L."/>
            <person name="Mitreva M."/>
            <person name="Nutman T.B."/>
            <person name="Parkinson J."/>
            <person name="Peregrin-Alvarez J.M."/>
            <person name="Poole C."/>
            <person name="Ren Q."/>
            <person name="Saunders L."/>
            <person name="Sluder A.E."/>
            <person name="Smith K."/>
            <person name="Stanke M."/>
            <person name="Unnasch T.R."/>
            <person name="Ware J."/>
            <person name="Wei A.D."/>
            <person name="Weil G."/>
            <person name="Williams D.J."/>
            <person name="Zhang Y."/>
            <person name="Williams S.A."/>
            <person name="Fraser-Liggett C."/>
            <person name="Slatko B."/>
            <person name="Blaxter M.L."/>
            <person name="Scott A.L."/>
        </authorList>
    </citation>
    <scope>NUCLEOTIDE SEQUENCE</scope>
    <source>
        <strain evidence="3">FR3</strain>
    </source>
</reference>
<evidence type="ECO:0000313" key="4">
    <source>
        <dbReference type="WBParaSite" id="Bm17339.1"/>
    </source>
</evidence>